<dbReference type="PANTHER" id="PTHR11751:SF29">
    <property type="entry name" value="ALANINE TRANSAMINASE"/>
    <property type="match status" value="1"/>
</dbReference>
<dbReference type="KEGG" id="tpf:TPHA_0A01800"/>
<dbReference type="PANTHER" id="PTHR11751">
    <property type="entry name" value="ALANINE AMINOTRANSFERASE"/>
    <property type="match status" value="1"/>
</dbReference>
<evidence type="ECO:0000256" key="2">
    <source>
        <dbReference type="ARBA" id="ARBA00011738"/>
    </source>
</evidence>
<evidence type="ECO:0000256" key="3">
    <source>
        <dbReference type="ARBA" id="ARBA00022576"/>
    </source>
</evidence>
<dbReference type="STRING" id="1071381.G8BMY5"/>
<dbReference type="HOGENOM" id="CLU_014254_3_0_1"/>
<dbReference type="EMBL" id="HE612856">
    <property type="protein sequence ID" value="CCE61263.1"/>
    <property type="molecule type" value="Genomic_DNA"/>
</dbReference>
<protein>
    <recommendedName>
        <fullName evidence="7">Aminotransferase class I/classII large domain-containing protein</fullName>
    </recommendedName>
</protein>
<gene>
    <name evidence="8" type="primary">TPHA0A01800</name>
    <name evidence="8" type="ordered locus">TPHA_0A01800</name>
</gene>
<dbReference type="OMA" id="KSMTHIT"/>
<organism evidence="8 9">
    <name type="scientific">Tetrapisispora phaffii (strain ATCC 24235 / CBS 4417 / NBRC 1672 / NRRL Y-8282 / UCD 70-5)</name>
    <name type="common">Yeast</name>
    <name type="synonym">Fabospora phaffii</name>
    <dbReference type="NCBI Taxonomy" id="1071381"/>
    <lineage>
        <taxon>Eukaryota</taxon>
        <taxon>Fungi</taxon>
        <taxon>Dikarya</taxon>
        <taxon>Ascomycota</taxon>
        <taxon>Saccharomycotina</taxon>
        <taxon>Saccharomycetes</taxon>
        <taxon>Saccharomycetales</taxon>
        <taxon>Saccharomycetaceae</taxon>
        <taxon>Tetrapisispora</taxon>
    </lineage>
</organism>
<evidence type="ECO:0000256" key="6">
    <source>
        <dbReference type="ARBA" id="ARBA00025785"/>
    </source>
</evidence>
<reference evidence="8 9" key="1">
    <citation type="journal article" date="2011" name="Proc. Natl. Acad. Sci. U.S.A.">
        <title>Evolutionary erosion of yeast sex chromosomes by mating-type switching accidents.</title>
        <authorList>
            <person name="Gordon J.L."/>
            <person name="Armisen D."/>
            <person name="Proux-Wera E."/>
            <person name="Oheigeartaigh S.S."/>
            <person name="Byrne K.P."/>
            <person name="Wolfe K.H."/>
        </authorList>
    </citation>
    <scope>NUCLEOTIDE SEQUENCE [LARGE SCALE GENOMIC DNA]</scope>
    <source>
        <strain evidence="9">ATCC 24235 / CBS 4417 / NBRC 1672 / NRRL Y-8282 / UCD 70-5</strain>
    </source>
</reference>
<dbReference type="eggNOG" id="KOG0258">
    <property type="taxonomic scope" value="Eukaryota"/>
</dbReference>
<evidence type="ECO:0000256" key="5">
    <source>
        <dbReference type="ARBA" id="ARBA00022898"/>
    </source>
</evidence>
<dbReference type="SUPFAM" id="SSF53383">
    <property type="entry name" value="PLP-dependent transferases"/>
    <property type="match status" value="1"/>
</dbReference>
<dbReference type="UniPathway" id="UPA00528">
    <property type="reaction ID" value="UER00586"/>
</dbReference>
<dbReference type="AlphaFoldDB" id="G8BMY5"/>
<dbReference type="InterPro" id="IPR015424">
    <property type="entry name" value="PyrdxlP-dep_Trfase"/>
</dbReference>
<name>G8BMY5_TETPH</name>
<dbReference type="Gene3D" id="3.90.1150.10">
    <property type="entry name" value="Aspartate Aminotransferase, domain 1"/>
    <property type="match status" value="1"/>
</dbReference>
<dbReference type="GO" id="GO:0030170">
    <property type="term" value="F:pyridoxal phosphate binding"/>
    <property type="evidence" value="ECO:0007669"/>
    <property type="project" value="EnsemblFungi"/>
</dbReference>
<keyword evidence="3" id="KW-0032">Aminotransferase</keyword>
<keyword evidence="9" id="KW-1185">Reference proteome</keyword>
<dbReference type="InterPro" id="IPR045088">
    <property type="entry name" value="ALAT1/2-like"/>
</dbReference>
<dbReference type="RefSeq" id="XP_003683697.1">
    <property type="nucleotide sequence ID" value="XM_003683649.1"/>
</dbReference>
<sequence>MESEHFTDFTPVAKVTLKDLNSKIIKTQYAVRGPIPARAEELKLQLEKDPKSLPFNKIINANIGNPQQLGQKPLSFIRKVLSILQYPDILEDESKLQTLIELRVYQKDVVRRARKLLGEIGGSVGAYSLSQGVPGIQQTVADYITKRDSGEVAYPEDIFLTTGASSAVSFILPMFCNGPTTGVLIPIPQYPLYTATITLVGATAISYYLNEEDNWSVNTVEMENTIQESIKSGIKPTTIVIINPGNPTGSILTEKDIANIIRISAKYGLLIIADEVYQENVFSGNEFHSVKKVLRKLQRKYLGFYETVQLASLHSTSKGLIGECGQRGGYMELIGLTDDVRLEVVKLMSISICSVVTGQALIDMVVSPPRPGDESYEMDQLERNNIKNDLISRSQKLHQLFISLEGVECLRPQGAMYLFPKFIFPQKFIDIAQKLHTEADTLYCKELLEHTGICTVPGSGFGQKPNTYHLRTTFLVPGDSWIDLWRKFHTEFCERYRS</sequence>
<feature type="domain" description="Aminotransferase class I/classII large" evidence="7">
    <location>
        <begin position="110"/>
        <end position="474"/>
    </location>
</feature>
<comment type="similarity">
    <text evidence="6">Belongs to the class-I pyridoxal-phosphate-dependent aminotransferase family. Alanine aminotransferase subfamily.</text>
</comment>
<dbReference type="GO" id="GO:0008483">
    <property type="term" value="F:transaminase activity"/>
    <property type="evidence" value="ECO:0007669"/>
    <property type="project" value="UniProtKB-KW"/>
</dbReference>
<dbReference type="InterPro" id="IPR004839">
    <property type="entry name" value="Aminotransferase_I/II_large"/>
</dbReference>
<keyword evidence="5" id="KW-0663">Pyridoxal phosphate</keyword>
<comment type="cofactor">
    <cofactor evidence="1">
        <name>pyridoxal 5'-phosphate</name>
        <dbReference type="ChEBI" id="CHEBI:597326"/>
    </cofactor>
</comment>
<evidence type="ECO:0000313" key="8">
    <source>
        <dbReference type="EMBL" id="CCE61263.1"/>
    </source>
</evidence>
<dbReference type="Gene3D" id="1.10.287.1970">
    <property type="match status" value="1"/>
</dbReference>
<dbReference type="InterPro" id="IPR015421">
    <property type="entry name" value="PyrdxlP-dep_Trfase_major"/>
</dbReference>
<proteinExistence type="inferred from homology"/>
<dbReference type="InterPro" id="IPR015422">
    <property type="entry name" value="PyrdxlP-dep_Trfase_small"/>
</dbReference>
<dbReference type="GeneID" id="11532299"/>
<comment type="subunit">
    <text evidence="2">Homodimer.</text>
</comment>
<evidence type="ECO:0000256" key="4">
    <source>
        <dbReference type="ARBA" id="ARBA00022679"/>
    </source>
</evidence>
<keyword evidence="4" id="KW-0808">Transferase</keyword>
<evidence type="ECO:0000256" key="1">
    <source>
        <dbReference type="ARBA" id="ARBA00001933"/>
    </source>
</evidence>
<evidence type="ECO:0000313" key="9">
    <source>
        <dbReference type="Proteomes" id="UP000005666"/>
    </source>
</evidence>
<evidence type="ECO:0000259" key="7">
    <source>
        <dbReference type="Pfam" id="PF00155"/>
    </source>
</evidence>
<accession>G8BMY5</accession>
<dbReference type="Gene3D" id="3.40.640.10">
    <property type="entry name" value="Type I PLP-dependent aspartate aminotransferase-like (Major domain)"/>
    <property type="match status" value="1"/>
</dbReference>
<dbReference type="FunFam" id="3.40.640.10:FF:000012">
    <property type="entry name" value="alanine aminotransferase 2"/>
    <property type="match status" value="1"/>
</dbReference>
<dbReference type="GO" id="GO:0042853">
    <property type="term" value="P:L-alanine catabolic process"/>
    <property type="evidence" value="ECO:0007669"/>
    <property type="project" value="UniProtKB-UniPathway"/>
</dbReference>
<dbReference type="OrthoDB" id="1732682at2759"/>
<dbReference type="CDD" id="cd00609">
    <property type="entry name" value="AAT_like"/>
    <property type="match status" value="1"/>
</dbReference>
<dbReference type="Proteomes" id="UP000005666">
    <property type="component" value="Chromosome 1"/>
</dbReference>
<dbReference type="Pfam" id="PF00155">
    <property type="entry name" value="Aminotran_1_2"/>
    <property type="match status" value="1"/>
</dbReference>